<feature type="non-terminal residue" evidence="9">
    <location>
        <position position="484"/>
    </location>
</feature>
<evidence type="ECO:0000256" key="4">
    <source>
        <dbReference type="ARBA" id="ARBA00023136"/>
    </source>
</evidence>
<feature type="transmembrane region" description="Helical" evidence="6">
    <location>
        <begin position="89"/>
        <end position="108"/>
    </location>
</feature>
<feature type="transmembrane region" description="Helical" evidence="6">
    <location>
        <begin position="347"/>
        <end position="371"/>
    </location>
</feature>
<evidence type="ECO:0000313" key="9">
    <source>
        <dbReference type="EMBL" id="KAJ3034240.1"/>
    </source>
</evidence>
<dbReference type="AlphaFoldDB" id="A0AAD5S2A1"/>
<sequence>MGWVYLLEKLFADYEVRNKTVGIVFSATFAASCTLFEMVIFEIGDVLDQGSRWLFWKATLYIMLFDVIILLPFYQFYTAFADRNDAGWLYRNRLALATACWIVYFYLFWRIGDQFPITGTVTSAVSASWLSPWRLVPGIEPGMGRVGVIGVTIMAILSGFGAVTSPYNTISLFLRKVTDADITLAEKKLLQTMEMLLNKKKKLTLAVRKQRVLQEQSVQGVGGFMRNVFNRVTSSFSAGDANTTHLQGEITALETVLRHLFMDLDDLNMEKERIKDAKTLKGKYFNLMGYIFAGLCIYKVITSTLNIITNRLHTSTGRDPITHGLELAAGRMGWAEKVDLGLLSQQMSFVVVGILVFASIRGLLIVFMKFFRAFSSSISPNNIVLFLAHVMGMYFLSSVLMIRMNVPEQYRTIITTVLSRIEFNFYHRWFDVIFLVSAVASCVFILFLTQIQKQREAEMGMFVGGGPSGSGLGRDSGPEGLSSS</sequence>
<keyword evidence="4 6" id="KW-0472">Membrane</keyword>
<proteinExistence type="predicted"/>
<dbReference type="InterPro" id="IPR025969">
    <property type="entry name" value="ABA_GPCR_dom"/>
</dbReference>
<feature type="transmembrane region" description="Helical" evidence="6">
    <location>
        <begin position="284"/>
        <end position="301"/>
    </location>
</feature>
<dbReference type="InterPro" id="IPR022535">
    <property type="entry name" value="Golgi_pH-regulator_cons_dom"/>
</dbReference>
<feature type="transmembrane region" description="Helical" evidence="6">
    <location>
        <begin position="20"/>
        <end position="41"/>
    </location>
</feature>
<dbReference type="Pfam" id="PF12430">
    <property type="entry name" value="ABA_GPCR"/>
    <property type="match status" value="1"/>
</dbReference>
<keyword evidence="10" id="KW-1185">Reference proteome</keyword>
<dbReference type="PANTHER" id="PTHR15948:SF0">
    <property type="entry name" value="GOLGI PH REGULATOR A-RELATED"/>
    <property type="match status" value="1"/>
</dbReference>
<dbReference type="InterPro" id="IPR015672">
    <property type="entry name" value="GPHR/GTG"/>
</dbReference>
<feature type="domain" description="Golgi pH regulator conserved" evidence="8">
    <location>
        <begin position="142"/>
        <end position="203"/>
    </location>
</feature>
<dbReference type="EMBL" id="JADGJD010002185">
    <property type="protein sequence ID" value="KAJ3034240.1"/>
    <property type="molecule type" value="Genomic_DNA"/>
</dbReference>
<feature type="transmembrane region" description="Helical" evidence="6">
    <location>
        <begin position="53"/>
        <end position="77"/>
    </location>
</feature>
<dbReference type="Proteomes" id="UP001212841">
    <property type="component" value="Unassembled WGS sequence"/>
</dbReference>
<evidence type="ECO:0000259" key="7">
    <source>
        <dbReference type="Pfam" id="PF12430"/>
    </source>
</evidence>
<organism evidence="9 10">
    <name type="scientific">Rhizophlyctis rosea</name>
    <dbReference type="NCBI Taxonomy" id="64517"/>
    <lineage>
        <taxon>Eukaryota</taxon>
        <taxon>Fungi</taxon>
        <taxon>Fungi incertae sedis</taxon>
        <taxon>Chytridiomycota</taxon>
        <taxon>Chytridiomycota incertae sedis</taxon>
        <taxon>Chytridiomycetes</taxon>
        <taxon>Rhizophlyctidales</taxon>
        <taxon>Rhizophlyctidaceae</taxon>
        <taxon>Rhizophlyctis</taxon>
    </lineage>
</organism>
<keyword evidence="3 6" id="KW-1133">Transmembrane helix</keyword>
<evidence type="ECO:0000256" key="3">
    <source>
        <dbReference type="ARBA" id="ARBA00022989"/>
    </source>
</evidence>
<feature type="transmembrane region" description="Helical" evidence="6">
    <location>
        <begin position="383"/>
        <end position="406"/>
    </location>
</feature>
<gene>
    <name evidence="9" type="primary">GPR89B</name>
    <name evidence="9" type="ORF">HK097_004570</name>
</gene>
<reference evidence="9" key="1">
    <citation type="submission" date="2020-05" db="EMBL/GenBank/DDBJ databases">
        <title>Phylogenomic resolution of chytrid fungi.</title>
        <authorList>
            <person name="Stajich J.E."/>
            <person name="Amses K."/>
            <person name="Simmons R."/>
            <person name="Seto K."/>
            <person name="Myers J."/>
            <person name="Bonds A."/>
            <person name="Quandt C.A."/>
            <person name="Barry K."/>
            <person name="Liu P."/>
            <person name="Grigoriev I."/>
            <person name="Longcore J.E."/>
            <person name="James T.Y."/>
        </authorList>
    </citation>
    <scope>NUCLEOTIDE SEQUENCE</scope>
    <source>
        <strain evidence="9">JEL0318</strain>
    </source>
</reference>
<feature type="compositionally biased region" description="Gly residues" evidence="5">
    <location>
        <begin position="464"/>
        <end position="474"/>
    </location>
</feature>
<feature type="region of interest" description="Disordered" evidence="5">
    <location>
        <begin position="464"/>
        <end position="484"/>
    </location>
</feature>
<comment type="caution">
    <text evidence="9">The sequence shown here is derived from an EMBL/GenBank/DDBJ whole genome shotgun (WGS) entry which is preliminary data.</text>
</comment>
<feature type="transmembrane region" description="Helical" evidence="6">
    <location>
        <begin position="147"/>
        <end position="167"/>
    </location>
</feature>
<evidence type="ECO:0000256" key="1">
    <source>
        <dbReference type="ARBA" id="ARBA00004141"/>
    </source>
</evidence>
<evidence type="ECO:0000256" key="6">
    <source>
        <dbReference type="SAM" id="Phobius"/>
    </source>
</evidence>
<accession>A0AAD5S2A1</accession>
<evidence type="ECO:0000313" key="10">
    <source>
        <dbReference type="Proteomes" id="UP001212841"/>
    </source>
</evidence>
<dbReference type="PANTHER" id="PTHR15948">
    <property type="entry name" value="G-PROTEIN COUPLED RECEPTOR 89-RELATED"/>
    <property type="match status" value="1"/>
</dbReference>
<comment type="subcellular location">
    <subcellularLocation>
        <location evidence="1">Membrane</location>
        <topology evidence="1">Multi-pass membrane protein</topology>
    </subcellularLocation>
</comment>
<feature type="transmembrane region" description="Helical" evidence="6">
    <location>
        <begin position="426"/>
        <end position="449"/>
    </location>
</feature>
<dbReference type="GO" id="GO:0016020">
    <property type="term" value="C:membrane"/>
    <property type="evidence" value="ECO:0007669"/>
    <property type="project" value="UniProtKB-SubCell"/>
</dbReference>
<name>A0AAD5S2A1_9FUNG</name>
<feature type="domain" description="Abscisic acid G-protein coupled receptor-like" evidence="7">
    <location>
        <begin position="276"/>
        <end position="447"/>
    </location>
</feature>
<protein>
    <submittedName>
        <fullName evidence="9">Golgi pH regulator B</fullName>
    </submittedName>
</protein>
<evidence type="ECO:0000256" key="2">
    <source>
        <dbReference type="ARBA" id="ARBA00022692"/>
    </source>
</evidence>
<keyword evidence="2 6" id="KW-0812">Transmembrane</keyword>
<dbReference type="Pfam" id="PF12537">
    <property type="entry name" value="GPHR_N"/>
    <property type="match status" value="1"/>
</dbReference>
<evidence type="ECO:0000256" key="5">
    <source>
        <dbReference type="SAM" id="MobiDB-lite"/>
    </source>
</evidence>
<evidence type="ECO:0000259" key="8">
    <source>
        <dbReference type="Pfam" id="PF12537"/>
    </source>
</evidence>